<name>A0A9W7LFX9_9STRA</name>
<evidence type="ECO:0000256" key="1">
    <source>
        <dbReference type="SAM" id="Phobius"/>
    </source>
</evidence>
<comment type="caution">
    <text evidence="2">The sequence shown here is derived from an EMBL/GenBank/DDBJ whole genome shotgun (WGS) entry which is preliminary data.</text>
</comment>
<feature type="transmembrane region" description="Helical" evidence="1">
    <location>
        <begin position="143"/>
        <end position="164"/>
    </location>
</feature>
<dbReference type="AlphaFoldDB" id="A0A9W7LFX9"/>
<organism evidence="2 3">
    <name type="scientific">Triparma columacea</name>
    <dbReference type="NCBI Taxonomy" id="722753"/>
    <lineage>
        <taxon>Eukaryota</taxon>
        <taxon>Sar</taxon>
        <taxon>Stramenopiles</taxon>
        <taxon>Ochrophyta</taxon>
        <taxon>Bolidophyceae</taxon>
        <taxon>Parmales</taxon>
        <taxon>Triparmaceae</taxon>
        <taxon>Triparma</taxon>
    </lineage>
</organism>
<sequence length="249" mass="27362">MPMWSRSLQKTKSGHLGLSRDMQTLRQALKDSLTNIGILTAFLCTLGCAAYVEPTADPKCYGETGLNLVAIILWISMGMFFLAITCTITLALDIDGVPDSLLIPHLEDNLAAHSSPLFLTYAGTFLLATGYGMDLNERVGCPLFPFGLVAAPCFPVVVLGFVAYMRRRRRRLVPLYGAKAGESMWKLGVNFFLPWHDLVLEIRDSINLEMTDRVVGREGSIWERSEGEGENGSGVYTRYAAAVGRDSST</sequence>
<accession>A0A9W7LFX9</accession>
<keyword evidence="1" id="KW-0472">Membrane</keyword>
<dbReference type="EMBL" id="BRYA01000372">
    <property type="protein sequence ID" value="GMI48057.1"/>
    <property type="molecule type" value="Genomic_DNA"/>
</dbReference>
<gene>
    <name evidence="2" type="ORF">TrCOL_g11420</name>
</gene>
<feature type="transmembrane region" description="Helical" evidence="1">
    <location>
        <begin position="32"/>
        <end position="52"/>
    </location>
</feature>
<reference evidence="3" key="1">
    <citation type="journal article" date="2023" name="Commun. Biol.">
        <title>Genome analysis of Parmales, the sister group of diatoms, reveals the evolutionary specialization of diatoms from phago-mixotrophs to photoautotrophs.</title>
        <authorList>
            <person name="Ban H."/>
            <person name="Sato S."/>
            <person name="Yoshikawa S."/>
            <person name="Yamada K."/>
            <person name="Nakamura Y."/>
            <person name="Ichinomiya M."/>
            <person name="Sato N."/>
            <person name="Blanc-Mathieu R."/>
            <person name="Endo H."/>
            <person name="Kuwata A."/>
            <person name="Ogata H."/>
        </authorList>
    </citation>
    <scope>NUCLEOTIDE SEQUENCE [LARGE SCALE GENOMIC DNA]</scope>
</reference>
<protein>
    <submittedName>
        <fullName evidence="2">Uncharacterized protein</fullName>
    </submittedName>
</protein>
<dbReference type="OrthoDB" id="10293212at2759"/>
<feature type="transmembrane region" description="Helical" evidence="1">
    <location>
        <begin position="110"/>
        <end position="131"/>
    </location>
</feature>
<keyword evidence="1" id="KW-1133">Transmembrane helix</keyword>
<keyword evidence="1" id="KW-0812">Transmembrane</keyword>
<feature type="transmembrane region" description="Helical" evidence="1">
    <location>
        <begin position="64"/>
        <end position="90"/>
    </location>
</feature>
<dbReference type="Proteomes" id="UP001165065">
    <property type="component" value="Unassembled WGS sequence"/>
</dbReference>
<keyword evidence="3" id="KW-1185">Reference proteome</keyword>
<evidence type="ECO:0000313" key="3">
    <source>
        <dbReference type="Proteomes" id="UP001165065"/>
    </source>
</evidence>
<proteinExistence type="predicted"/>
<evidence type="ECO:0000313" key="2">
    <source>
        <dbReference type="EMBL" id="GMI48057.1"/>
    </source>
</evidence>